<dbReference type="PANTHER" id="PTHR42788:SF13">
    <property type="entry name" value="ALIPHATIC SULFONATES IMPORT ATP-BINDING PROTEIN SSUB"/>
    <property type="match status" value="1"/>
</dbReference>
<evidence type="ECO:0000256" key="1">
    <source>
        <dbReference type="ARBA" id="ARBA00022448"/>
    </source>
</evidence>
<dbReference type="PROSITE" id="PS50893">
    <property type="entry name" value="ABC_TRANSPORTER_2"/>
    <property type="match status" value="1"/>
</dbReference>
<dbReference type="RefSeq" id="WP_132550771.1">
    <property type="nucleotide sequence ID" value="NZ_SMAA01000015.1"/>
</dbReference>
<keyword evidence="2" id="KW-0547">Nucleotide-binding</keyword>
<dbReference type="SMART" id="SM00382">
    <property type="entry name" value="AAA"/>
    <property type="match status" value="1"/>
</dbReference>
<name>A0A4R3K478_9FIRM</name>
<dbReference type="Proteomes" id="UP000295188">
    <property type="component" value="Unassembled WGS sequence"/>
</dbReference>
<dbReference type="AlphaFoldDB" id="A0A4R3K478"/>
<dbReference type="InterPro" id="IPR027417">
    <property type="entry name" value="P-loop_NTPase"/>
</dbReference>
<evidence type="ECO:0000313" key="6">
    <source>
        <dbReference type="Proteomes" id="UP000295188"/>
    </source>
</evidence>
<dbReference type="InterPro" id="IPR017871">
    <property type="entry name" value="ABC_transporter-like_CS"/>
</dbReference>
<dbReference type="GO" id="GO:0016887">
    <property type="term" value="F:ATP hydrolysis activity"/>
    <property type="evidence" value="ECO:0007669"/>
    <property type="project" value="InterPro"/>
</dbReference>
<dbReference type="InterPro" id="IPR003439">
    <property type="entry name" value="ABC_transporter-like_ATP-bd"/>
</dbReference>
<keyword evidence="1" id="KW-0813">Transport</keyword>
<dbReference type="SUPFAM" id="SSF52540">
    <property type="entry name" value="P-loop containing nucleoside triphosphate hydrolases"/>
    <property type="match status" value="1"/>
</dbReference>
<organism evidence="5 6">
    <name type="scientific">Pectinatus cerevisiiphilus</name>
    <dbReference type="NCBI Taxonomy" id="86956"/>
    <lineage>
        <taxon>Bacteria</taxon>
        <taxon>Bacillati</taxon>
        <taxon>Bacillota</taxon>
        <taxon>Negativicutes</taxon>
        <taxon>Selenomonadales</taxon>
        <taxon>Selenomonadaceae</taxon>
        <taxon>Pectinatus</taxon>
    </lineage>
</organism>
<dbReference type="PANTHER" id="PTHR42788">
    <property type="entry name" value="TAURINE IMPORT ATP-BINDING PROTEIN-RELATED"/>
    <property type="match status" value="1"/>
</dbReference>
<dbReference type="Pfam" id="PF00005">
    <property type="entry name" value="ABC_tran"/>
    <property type="match status" value="1"/>
</dbReference>
<keyword evidence="3 5" id="KW-0067">ATP-binding</keyword>
<reference evidence="5 6" key="1">
    <citation type="submission" date="2019-03" db="EMBL/GenBank/DDBJ databases">
        <title>Genomic Encyclopedia of Type Strains, Phase IV (KMG-IV): sequencing the most valuable type-strain genomes for metagenomic binning, comparative biology and taxonomic classification.</title>
        <authorList>
            <person name="Goeker M."/>
        </authorList>
    </citation>
    <scope>NUCLEOTIDE SEQUENCE [LARGE SCALE GENOMIC DNA]</scope>
    <source>
        <strain evidence="5 6">DSM 20467</strain>
    </source>
</reference>
<dbReference type="Gene3D" id="3.40.50.300">
    <property type="entry name" value="P-loop containing nucleotide triphosphate hydrolases"/>
    <property type="match status" value="1"/>
</dbReference>
<dbReference type="InterPro" id="IPR003593">
    <property type="entry name" value="AAA+_ATPase"/>
</dbReference>
<dbReference type="CDD" id="cd03293">
    <property type="entry name" value="ABC_NrtD_SsuB_transporters"/>
    <property type="match status" value="1"/>
</dbReference>
<evidence type="ECO:0000256" key="3">
    <source>
        <dbReference type="ARBA" id="ARBA00022840"/>
    </source>
</evidence>
<sequence>MVGAIDINSVIKKFTTDDGNEITALDGVDLNIKAGEFISLIGPSGCGKSTLLRLIAGLSTPTKGTLSMDGAGIEGTSYERGLVFQNAMLFPWLNIYDNIAFGLKARNVYRKHKERVSKFINMVSLAGFEKSYPHQLSGGMIQRAGLARVLINDPKVLLLDEPLGALDAFTRMNLQDELIHLWKKEKMTMILVTHDVDEAVYLSSRIVVMTPRPAKVEKILDVNLSYPRVRSSSEFLYLRTQILKILDYAGKTEDPGYFI</sequence>
<accession>A0A4R3K478</accession>
<dbReference type="InterPro" id="IPR050166">
    <property type="entry name" value="ABC_transporter_ATP-bind"/>
</dbReference>
<dbReference type="OrthoDB" id="9802264at2"/>
<dbReference type="EMBL" id="SMAA01000015">
    <property type="protein sequence ID" value="TCS77467.1"/>
    <property type="molecule type" value="Genomic_DNA"/>
</dbReference>
<evidence type="ECO:0000256" key="2">
    <source>
        <dbReference type="ARBA" id="ARBA00022741"/>
    </source>
</evidence>
<dbReference type="PROSITE" id="PS00211">
    <property type="entry name" value="ABC_TRANSPORTER_1"/>
    <property type="match status" value="1"/>
</dbReference>
<protein>
    <submittedName>
        <fullName evidence="5">NitT/TauT family transport system ATP-binding protein/sulfonate transport system ATP-binding protein</fullName>
    </submittedName>
</protein>
<dbReference type="GO" id="GO:0005524">
    <property type="term" value="F:ATP binding"/>
    <property type="evidence" value="ECO:0007669"/>
    <property type="project" value="UniProtKB-KW"/>
</dbReference>
<evidence type="ECO:0000259" key="4">
    <source>
        <dbReference type="PROSITE" id="PS50893"/>
    </source>
</evidence>
<proteinExistence type="predicted"/>
<gene>
    <name evidence="5" type="ORF">EDC37_11510</name>
</gene>
<keyword evidence="6" id="KW-1185">Reference proteome</keyword>
<feature type="domain" description="ABC transporter" evidence="4">
    <location>
        <begin position="5"/>
        <end position="236"/>
    </location>
</feature>
<evidence type="ECO:0000313" key="5">
    <source>
        <dbReference type="EMBL" id="TCS77467.1"/>
    </source>
</evidence>
<comment type="caution">
    <text evidence="5">The sequence shown here is derived from an EMBL/GenBank/DDBJ whole genome shotgun (WGS) entry which is preliminary data.</text>
</comment>